<comment type="caution">
    <text evidence="1">The sequence shown here is derived from an EMBL/GenBank/DDBJ whole genome shotgun (WGS) entry which is preliminary data.</text>
</comment>
<dbReference type="EMBL" id="BMAO01006171">
    <property type="protein sequence ID" value="GFR06650.1"/>
    <property type="molecule type" value="Genomic_DNA"/>
</dbReference>
<reference evidence="1" key="1">
    <citation type="submission" date="2020-07" db="EMBL/GenBank/DDBJ databases">
        <title>Multicomponent nature underlies the extraordinary mechanical properties of spider dragline silk.</title>
        <authorList>
            <person name="Kono N."/>
            <person name="Nakamura H."/>
            <person name="Mori M."/>
            <person name="Yoshida Y."/>
            <person name="Ohtoshi R."/>
            <person name="Malay A.D."/>
            <person name="Moran D.A.P."/>
            <person name="Tomita M."/>
            <person name="Numata K."/>
            <person name="Arakawa K."/>
        </authorList>
    </citation>
    <scope>NUCLEOTIDE SEQUENCE</scope>
</reference>
<organism evidence="1 2">
    <name type="scientific">Trichonephila clavata</name>
    <name type="common">Joro spider</name>
    <name type="synonym">Nephila clavata</name>
    <dbReference type="NCBI Taxonomy" id="2740835"/>
    <lineage>
        <taxon>Eukaryota</taxon>
        <taxon>Metazoa</taxon>
        <taxon>Ecdysozoa</taxon>
        <taxon>Arthropoda</taxon>
        <taxon>Chelicerata</taxon>
        <taxon>Arachnida</taxon>
        <taxon>Araneae</taxon>
        <taxon>Araneomorphae</taxon>
        <taxon>Entelegynae</taxon>
        <taxon>Araneoidea</taxon>
        <taxon>Nephilidae</taxon>
        <taxon>Trichonephila</taxon>
    </lineage>
</organism>
<dbReference type="OrthoDB" id="72892at2759"/>
<gene>
    <name evidence="1" type="ORF">TNCT_709621</name>
</gene>
<accession>A0A8X6GQ78</accession>
<protein>
    <submittedName>
        <fullName evidence="1">Uncharacterized protein</fullName>
    </submittedName>
</protein>
<sequence>MKTVRLRQDSRYTYEFLMIDISIRPESFHWLIDILLKKRASVSTQTFDSNIKMLLNYLFERRYIYQAIQPSPIFAYTTVLPGRENSVRIR</sequence>
<evidence type="ECO:0000313" key="2">
    <source>
        <dbReference type="Proteomes" id="UP000887116"/>
    </source>
</evidence>
<evidence type="ECO:0000313" key="1">
    <source>
        <dbReference type="EMBL" id="GFR06650.1"/>
    </source>
</evidence>
<dbReference type="Proteomes" id="UP000887116">
    <property type="component" value="Unassembled WGS sequence"/>
</dbReference>
<dbReference type="AlphaFoldDB" id="A0A8X6GQ78"/>
<proteinExistence type="predicted"/>
<keyword evidence="2" id="KW-1185">Reference proteome</keyword>
<name>A0A8X6GQ78_TRICU</name>